<keyword evidence="5" id="KW-0067">ATP-binding</keyword>
<dbReference type="SUPFAM" id="SSF52540">
    <property type="entry name" value="P-loop containing nucleoside triphosphate hydrolases"/>
    <property type="match status" value="1"/>
</dbReference>
<feature type="domain" description="R13L1/DRL21-like LRR repeat region" evidence="8">
    <location>
        <begin position="487"/>
        <end position="613"/>
    </location>
</feature>
<dbReference type="Pfam" id="PF00931">
    <property type="entry name" value="NB-ARC"/>
    <property type="match status" value="1"/>
</dbReference>
<dbReference type="Gene3D" id="3.80.10.10">
    <property type="entry name" value="Ribonuclease Inhibitor"/>
    <property type="match status" value="4"/>
</dbReference>
<keyword evidence="3" id="KW-0547">Nucleotide-binding</keyword>
<dbReference type="InterPro" id="IPR056789">
    <property type="entry name" value="LRR_R13L1-DRL21"/>
</dbReference>
<evidence type="ECO:0000313" key="10">
    <source>
        <dbReference type="Proteomes" id="UP001472677"/>
    </source>
</evidence>
<dbReference type="PANTHER" id="PTHR36766:SF40">
    <property type="entry name" value="DISEASE RESISTANCE PROTEIN RGA3"/>
    <property type="match status" value="1"/>
</dbReference>
<protein>
    <recommendedName>
        <fullName evidence="11">Disease resistance protein RGA3</fullName>
    </recommendedName>
</protein>
<dbReference type="Pfam" id="PF25019">
    <property type="entry name" value="LRR_R13L1-DRL21"/>
    <property type="match status" value="2"/>
</dbReference>
<keyword evidence="1" id="KW-0433">Leucine-rich repeat</keyword>
<keyword evidence="4" id="KW-0611">Plant defense</keyword>
<evidence type="ECO:0000259" key="7">
    <source>
        <dbReference type="Pfam" id="PF18052"/>
    </source>
</evidence>
<proteinExistence type="predicted"/>
<evidence type="ECO:0000256" key="5">
    <source>
        <dbReference type="ARBA" id="ARBA00022840"/>
    </source>
</evidence>
<evidence type="ECO:0000256" key="4">
    <source>
        <dbReference type="ARBA" id="ARBA00022821"/>
    </source>
</evidence>
<dbReference type="SUPFAM" id="SSF52047">
    <property type="entry name" value="RNI-like"/>
    <property type="match status" value="1"/>
</dbReference>
<dbReference type="Gene3D" id="3.40.50.300">
    <property type="entry name" value="P-loop containing nucleotide triphosphate hydrolases"/>
    <property type="match status" value="1"/>
</dbReference>
<dbReference type="InterPro" id="IPR027417">
    <property type="entry name" value="P-loop_NTPase"/>
</dbReference>
<dbReference type="Pfam" id="PF18052">
    <property type="entry name" value="Rx_N"/>
    <property type="match status" value="1"/>
</dbReference>
<name>A0ABR2FWX6_9ROSI</name>
<dbReference type="Gene3D" id="1.20.5.4130">
    <property type="match status" value="1"/>
</dbReference>
<dbReference type="InterPro" id="IPR002182">
    <property type="entry name" value="NB-ARC"/>
</dbReference>
<dbReference type="InterPro" id="IPR032675">
    <property type="entry name" value="LRR_dom_sf"/>
</dbReference>
<evidence type="ECO:0000256" key="2">
    <source>
        <dbReference type="ARBA" id="ARBA00022737"/>
    </source>
</evidence>
<reference evidence="9 10" key="1">
    <citation type="journal article" date="2024" name="G3 (Bethesda)">
        <title>Genome assembly of Hibiscus sabdariffa L. provides insights into metabolisms of medicinal natural products.</title>
        <authorList>
            <person name="Kim T."/>
        </authorList>
    </citation>
    <scope>NUCLEOTIDE SEQUENCE [LARGE SCALE GENOMIC DNA]</scope>
    <source>
        <strain evidence="9">TK-2024</strain>
        <tissue evidence="9">Old leaves</tissue>
    </source>
</reference>
<dbReference type="Proteomes" id="UP001472677">
    <property type="component" value="Unassembled WGS sequence"/>
</dbReference>
<dbReference type="InterPro" id="IPR001611">
    <property type="entry name" value="Leu-rich_rpt"/>
</dbReference>
<organism evidence="9 10">
    <name type="scientific">Hibiscus sabdariffa</name>
    <name type="common">roselle</name>
    <dbReference type="NCBI Taxonomy" id="183260"/>
    <lineage>
        <taxon>Eukaryota</taxon>
        <taxon>Viridiplantae</taxon>
        <taxon>Streptophyta</taxon>
        <taxon>Embryophyta</taxon>
        <taxon>Tracheophyta</taxon>
        <taxon>Spermatophyta</taxon>
        <taxon>Magnoliopsida</taxon>
        <taxon>eudicotyledons</taxon>
        <taxon>Gunneridae</taxon>
        <taxon>Pentapetalae</taxon>
        <taxon>rosids</taxon>
        <taxon>malvids</taxon>
        <taxon>Malvales</taxon>
        <taxon>Malvaceae</taxon>
        <taxon>Malvoideae</taxon>
        <taxon>Hibiscus</taxon>
    </lineage>
</organism>
<accession>A0ABR2FWX6</accession>
<comment type="caution">
    <text evidence="9">The sequence shown here is derived from an EMBL/GenBank/DDBJ whole genome shotgun (WGS) entry which is preliminary data.</text>
</comment>
<dbReference type="InterPro" id="IPR041118">
    <property type="entry name" value="Rx_N"/>
</dbReference>
<feature type="domain" description="R13L1/DRL21-like LRR repeat region" evidence="8">
    <location>
        <begin position="970"/>
        <end position="1043"/>
    </location>
</feature>
<sequence>MAAEGIAFDIAKGLVSLLSSSALEQLALWWNFKDDLEDLKSIVEGINAVLPDAEGRSVTNNSVKFWLKKVKDALYDAEDLLDDVDIEAKRKDLMSGNKLMKEVHVFFSSSNQFVYGPKMGREIKAIKSRFASIQNLAKELNLKQCGHPVHVKTPFMPQRREETHSFVHEGEIIGREDDKAALLELLLDREFQSEENVIILPIVGFGGLGKTALAQFVFNHERVKGHFKPMMWVTVSNVFDLKTIVANIIESAIKKPLEKNLEMDQLQKKLREEVDGKKYLLVLDDIWNENGERWYSLEKLLMGGARGSRIIVTTRSHTVAKITSGCEPHFLKGLSDDDAWSLFKKTTFKHRSEDLRDPAFLEIGKQISERRLRALELHQVNIKTVVHSIHKLKHLRYLDLSHNYYLKILPKSICKIQKLQVLKLEGCMDLEELPKKIEKLVNLTHLSLGSWSLTHMPSGIGKLTSLESLTMFVVDKDGYHGGAAADLSELSGLNNLRGELLIRNLGFVKNAREEFRAANLKEKQHLQSLVLQWRRPTPYFDDADDEDKSLEDLQPHPNLKKLRVVGWRGEAKFPSWLSLLTNLTVIEIRDCSKLKHLPSFAQLPHLGQLRIDSLTDLEYMEDSEASGGQGESESFFPSLTSLQLFYCPNLKSWWRKRTIDDHNNHDSGTEIRVPTMSFPCLSSLHIQGCPLTSMPLYPSLDYQLILFDTSWRPLKQTTQMNIAPSTSSLPLSKLKSLEVANIEELDPDILDECTQNKSLSRCLQQLTGLQSLIISDCEELDLEAMQWEPLKNLSHLEIHNIPHLVSLPLSFQHLTNLKELHLNNLPNLASVPDEMSCLTTLQVLKMDQMPQLEERCGKYIGADWHKIAHISEIEVNGVETCATGDLLLLRNRNQKSRLRWHRCFSQTPRGCEFQRTPAKNVLFRLIVVVHNDMKLDPDILDECTQNEYLSGWLQQLTSLKNGDSPPFLSASCSTDDEEKSLEDLQPHPNLKGLSVEGWNGDAKFPSWLSLLTNLVDIEIWGPTKFKHLPSFAQLPHLRKLRIDS</sequence>
<keyword evidence="10" id="KW-1185">Reference proteome</keyword>
<evidence type="ECO:0000256" key="3">
    <source>
        <dbReference type="ARBA" id="ARBA00022741"/>
    </source>
</evidence>
<dbReference type="EMBL" id="JBBPBM010000004">
    <property type="protein sequence ID" value="KAK8588765.1"/>
    <property type="molecule type" value="Genomic_DNA"/>
</dbReference>
<dbReference type="SUPFAM" id="SSF52058">
    <property type="entry name" value="L domain-like"/>
    <property type="match status" value="1"/>
</dbReference>
<dbReference type="Pfam" id="PF13855">
    <property type="entry name" value="LRR_8"/>
    <property type="match status" value="1"/>
</dbReference>
<dbReference type="PANTHER" id="PTHR36766">
    <property type="entry name" value="PLANT BROAD-SPECTRUM MILDEW RESISTANCE PROTEIN RPW8"/>
    <property type="match status" value="1"/>
</dbReference>
<evidence type="ECO:0000313" key="9">
    <source>
        <dbReference type="EMBL" id="KAK8588765.1"/>
    </source>
</evidence>
<keyword evidence="2" id="KW-0677">Repeat</keyword>
<evidence type="ECO:0008006" key="11">
    <source>
        <dbReference type="Google" id="ProtNLM"/>
    </source>
</evidence>
<dbReference type="PRINTS" id="PR00364">
    <property type="entry name" value="DISEASERSIST"/>
</dbReference>
<evidence type="ECO:0000259" key="8">
    <source>
        <dbReference type="Pfam" id="PF25019"/>
    </source>
</evidence>
<evidence type="ECO:0000256" key="1">
    <source>
        <dbReference type="ARBA" id="ARBA00022614"/>
    </source>
</evidence>
<feature type="domain" description="Disease resistance N-terminal" evidence="7">
    <location>
        <begin position="14"/>
        <end position="97"/>
    </location>
</feature>
<gene>
    <name evidence="9" type="ORF">V6N12_023180</name>
</gene>
<feature type="domain" description="NB-ARC" evidence="6">
    <location>
        <begin position="181"/>
        <end position="352"/>
    </location>
</feature>
<evidence type="ECO:0000259" key="6">
    <source>
        <dbReference type="Pfam" id="PF00931"/>
    </source>
</evidence>